<dbReference type="OrthoDB" id="1922895at2"/>
<comment type="caution">
    <text evidence="1">The sequence shown here is derived from an EMBL/GenBank/DDBJ whole genome shotgun (WGS) entry which is preliminary data.</text>
</comment>
<dbReference type="EMBL" id="SLWV01000031">
    <property type="protein sequence ID" value="TCO69486.1"/>
    <property type="molecule type" value="Genomic_DNA"/>
</dbReference>
<dbReference type="Proteomes" id="UP000294919">
    <property type="component" value="Unassembled WGS sequence"/>
</dbReference>
<dbReference type="AlphaFoldDB" id="A0A4R2KGB4"/>
<keyword evidence="2" id="KW-1185">Reference proteome</keyword>
<dbReference type="RefSeq" id="WP_132247465.1">
    <property type="nucleotide sequence ID" value="NZ_SLWV01000031.1"/>
</dbReference>
<proteinExistence type="predicted"/>
<organism evidence="1 2">
    <name type="scientific">Marinisporobacter balticus</name>
    <dbReference type="NCBI Taxonomy" id="2018667"/>
    <lineage>
        <taxon>Bacteria</taxon>
        <taxon>Bacillati</taxon>
        <taxon>Bacillota</taxon>
        <taxon>Clostridia</taxon>
        <taxon>Peptostreptococcales</taxon>
        <taxon>Thermotaleaceae</taxon>
        <taxon>Marinisporobacter</taxon>
    </lineage>
</organism>
<protein>
    <submittedName>
        <fullName evidence="1">Putative membrane protein</fullName>
    </submittedName>
</protein>
<sequence length="72" mass="7794">MNTKRLKNYGLWVAVAAFIPMLLEAFGLDVLPENYNEVVKALLGILVLLGIINNPTTNNPGLLDDQKVDAGA</sequence>
<accession>A0A4R2KGB4</accession>
<reference evidence="1 2" key="1">
    <citation type="submission" date="2019-03" db="EMBL/GenBank/DDBJ databases">
        <title>Genomic Encyclopedia of Type Strains, Phase IV (KMG-IV): sequencing the most valuable type-strain genomes for metagenomic binning, comparative biology and taxonomic classification.</title>
        <authorList>
            <person name="Goeker M."/>
        </authorList>
    </citation>
    <scope>NUCLEOTIDE SEQUENCE [LARGE SCALE GENOMIC DNA]</scope>
    <source>
        <strain evidence="1 2">DSM 102940</strain>
    </source>
</reference>
<gene>
    <name evidence="1" type="ORF">EV214_13110</name>
</gene>
<dbReference type="InterPro" id="IPR006485">
    <property type="entry name" value="Phage-like_holin"/>
</dbReference>
<dbReference type="Pfam" id="PF04531">
    <property type="entry name" value="Phage_holin_1"/>
    <property type="match status" value="1"/>
</dbReference>
<name>A0A4R2KGB4_9FIRM</name>
<evidence type="ECO:0000313" key="2">
    <source>
        <dbReference type="Proteomes" id="UP000294919"/>
    </source>
</evidence>
<evidence type="ECO:0000313" key="1">
    <source>
        <dbReference type="EMBL" id="TCO69486.1"/>
    </source>
</evidence>